<dbReference type="Proteomes" id="UP001596364">
    <property type="component" value="Unassembled WGS sequence"/>
</dbReference>
<dbReference type="RefSeq" id="WP_131257718.1">
    <property type="nucleotide sequence ID" value="NZ_JBHSUS010000001.1"/>
</dbReference>
<keyword evidence="2" id="KW-1185">Reference proteome</keyword>
<protein>
    <submittedName>
        <fullName evidence="1">Thiol-disulfide oxidoreductase DCC family protein</fullName>
    </submittedName>
</protein>
<dbReference type="PANTHER" id="PTHR34290:SF2">
    <property type="entry name" value="OS04G0668800 PROTEIN"/>
    <property type="match status" value="1"/>
</dbReference>
<dbReference type="InterPro" id="IPR007263">
    <property type="entry name" value="DCC1-like"/>
</dbReference>
<organism evidence="1 2">
    <name type="scientific">Pseudobowmanella zhangzhouensis</name>
    <dbReference type="NCBI Taxonomy" id="1537679"/>
    <lineage>
        <taxon>Bacteria</taxon>
        <taxon>Pseudomonadati</taxon>
        <taxon>Pseudomonadota</taxon>
        <taxon>Gammaproteobacteria</taxon>
        <taxon>Alteromonadales</taxon>
        <taxon>Alteromonadaceae</taxon>
    </lineage>
</organism>
<dbReference type="InterPro" id="IPR044691">
    <property type="entry name" value="DCC1_Trx"/>
</dbReference>
<sequence>MPTESAALTLFYDGYCPLCVHEVTQLGKLCRDGQIAFVDIQTAHFASHFAHIDYQEANRILLGQRADGQILRGLDVTRYAWQLAGRGWLVAPLGWRWVRWLADPLYLWFARHRYRISGWLTGQQRCDNGQCRRD</sequence>
<gene>
    <name evidence="1" type="ORF">ACFP85_15325</name>
</gene>
<accession>A0ABW1XN14</accession>
<reference evidence="2" key="1">
    <citation type="journal article" date="2019" name="Int. J. Syst. Evol. Microbiol.">
        <title>The Global Catalogue of Microorganisms (GCM) 10K type strain sequencing project: providing services to taxonomists for standard genome sequencing and annotation.</title>
        <authorList>
            <consortium name="The Broad Institute Genomics Platform"/>
            <consortium name="The Broad Institute Genome Sequencing Center for Infectious Disease"/>
            <person name="Wu L."/>
            <person name="Ma J."/>
        </authorList>
    </citation>
    <scope>NUCLEOTIDE SEQUENCE [LARGE SCALE GENOMIC DNA]</scope>
    <source>
        <strain evidence="2">CGMCC 1.16031</strain>
    </source>
</reference>
<dbReference type="PANTHER" id="PTHR34290">
    <property type="entry name" value="SI:CH73-390P7.2"/>
    <property type="match status" value="1"/>
</dbReference>
<evidence type="ECO:0000313" key="1">
    <source>
        <dbReference type="EMBL" id="MFC6441523.1"/>
    </source>
</evidence>
<evidence type="ECO:0000313" key="2">
    <source>
        <dbReference type="Proteomes" id="UP001596364"/>
    </source>
</evidence>
<comment type="caution">
    <text evidence="1">The sequence shown here is derived from an EMBL/GenBank/DDBJ whole genome shotgun (WGS) entry which is preliminary data.</text>
</comment>
<proteinExistence type="predicted"/>
<name>A0ABW1XN14_9ALTE</name>
<dbReference type="EMBL" id="JBHSUS010000001">
    <property type="protein sequence ID" value="MFC6441523.1"/>
    <property type="molecule type" value="Genomic_DNA"/>
</dbReference>
<dbReference type="Pfam" id="PF04134">
    <property type="entry name" value="DCC1-like"/>
    <property type="match status" value="1"/>
</dbReference>